<dbReference type="RefSeq" id="WP_344709737.1">
    <property type="nucleotide sequence ID" value="NZ_BAAAZD010000002.1"/>
</dbReference>
<organism evidence="2 3">
    <name type="scientific">Sphingomonas humi</name>
    <dbReference type="NCBI Taxonomy" id="335630"/>
    <lineage>
        <taxon>Bacteria</taxon>
        <taxon>Pseudomonadati</taxon>
        <taxon>Pseudomonadota</taxon>
        <taxon>Alphaproteobacteria</taxon>
        <taxon>Sphingomonadales</taxon>
        <taxon>Sphingomonadaceae</taxon>
        <taxon>Sphingomonas</taxon>
    </lineage>
</organism>
<protein>
    <submittedName>
        <fullName evidence="2">Uncharacterized protein</fullName>
    </submittedName>
</protein>
<dbReference type="Proteomes" id="UP001501310">
    <property type="component" value="Unassembled WGS sequence"/>
</dbReference>
<evidence type="ECO:0000256" key="1">
    <source>
        <dbReference type="SAM" id="Phobius"/>
    </source>
</evidence>
<keyword evidence="3" id="KW-1185">Reference proteome</keyword>
<dbReference type="EMBL" id="BAAAZD010000002">
    <property type="protein sequence ID" value="GAA4004819.1"/>
    <property type="molecule type" value="Genomic_DNA"/>
</dbReference>
<feature type="transmembrane region" description="Helical" evidence="1">
    <location>
        <begin position="30"/>
        <end position="51"/>
    </location>
</feature>
<sequence length="73" mass="7884">MRGLGYLISIVSVLLLGAVAWPKPGDPAWHMPAVLLGMALSIGGMGLRWLASRQQKHELNAVESRVGLIRPVK</sequence>
<reference evidence="3" key="1">
    <citation type="journal article" date="2019" name="Int. J. Syst. Evol. Microbiol.">
        <title>The Global Catalogue of Microorganisms (GCM) 10K type strain sequencing project: providing services to taxonomists for standard genome sequencing and annotation.</title>
        <authorList>
            <consortium name="The Broad Institute Genomics Platform"/>
            <consortium name="The Broad Institute Genome Sequencing Center for Infectious Disease"/>
            <person name="Wu L."/>
            <person name="Ma J."/>
        </authorList>
    </citation>
    <scope>NUCLEOTIDE SEQUENCE [LARGE SCALE GENOMIC DNA]</scope>
    <source>
        <strain evidence="3">JCM 16603</strain>
    </source>
</reference>
<keyword evidence="1" id="KW-0472">Membrane</keyword>
<proteinExistence type="predicted"/>
<comment type="caution">
    <text evidence="2">The sequence shown here is derived from an EMBL/GenBank/DDBJ whole genome shotgun (WGS) entry which is preliminary data.</text>
</comment>
<keyword evidence="1" id="KW-0812">Transmembrane</keyword>
<accession>A0ABP7S093</accession>
<evidence type="ECO:0000313" key="3">
    <source>
        <dbReference type="Proteomes" id="UP001501310"/>
    </source>
</evidence>
<gene>
    <name evidence="2" type="ORF">GCM10022211_16130</name>
</gene>
<name>A0ABP7S093_9SPHN</name>
<keyword evidence="1" id="KW-1133">Transmembrane helix</keyword>
<evidence type="ECO:0000313" key="2">
    <source>
        <dbReference type="EMBL" id="GAA4004819.1"/>
    </source>
</evidence>